<dbReference type="EnsemblProtists" id="EOD15656">
    <property type="protein sequence ID" value="EOD15656"/>
    <property type="gene ID" value="EMIHUDRAFT_211210"/>
</dbReference>
<dbReference type="RefSeq" id="XP_005768085.1">
    <property type="nucleotide sequence ID" value="XM_005768028.1"/>
</dbReference>
<dbReference type="Proteomes" id="UP000013827">
    <property type="component" value="Unassembled WGS sequence"/>
</dbReference>
<reference evidence="4" key="2">
    <citation type="submission" date="2024-10" db="UniProtKB">
        <authorList>
            <consortium name="EnsemblProtists"/>
        </authorList>
    </citation>
    <scope>IDENTIFICATION</scope>
</reference>
<dbReference type="GO" id="GO:0016740">
    <property type="term" value="F:transferase activity"/>
    <property type="evidence" value="ECO:0007669"/>
    <property type="project" value="UniProtKB-KW"/>
</dbReference>
<keyword evidence="1" id="KW-0808">Transferase</keyword>
<dbReference type="PANTHER" id="PTHR46116:SF39">
    <property type="entry name" value="BACULOVIRAL IAP REPEAT-CONTAINING PROTEIN 6"/>
    <property type="match status" value="1"/>
</dbReference>
<accession>A0A0D3IWM1</accession>
<dbReference type="InterPro" id="IPR016135">
    <property type="entry name" value="UBQ-conjugating_enzyme/RWD"/>
</dbReference>
<dbReference type="AlphaFoldDB" id="A0A0D3IWM1"/>
<evidence type="ECO:0000313" key="4">
    <source>
        <dbReference type="EnsemblProtists" id="EOD15656"/>
    </source>
</evidence>
<keyword evidence="5" id="KW-1185">Reference proteome</keyword>
<evidence type="ECO:0000313" key="5">
    <source>
        <dbReference type="Proteomes" id="UP000013827"/>
    </source>
</evidence>
<dbReference type="PANTHER" id="PTHR46116">
    <property type="entry name" value="(E3-INDEPENDENT) E2 UBIQUITIN-CONJUGATING ENZYME"/>
    <property type="match status" value="1"/>
</dbReference>
<feature type="region of interest" description="Disordered" evidence="3">
    <location>
        <begin position="82"/>
        <end position="101"/>
    </location>
</feature>
<organism evidence="4 5">
    <name type="scientific">Emiliania huxleyi (strain CCMP1516)</name>
    <dbReference type="NCBI Taxonomy" id="280463"/>
    <lineage>
        <taxon>Eukaryota</taxon>
        <taxon>Haptista</taxon>
        <taxon>Haptophyta</taxon>
        <taxon>Prymnesiophyceae</taxon>
        <taxon>Isochrysidales</taxon>
        <taxon>Noelaerhabdaceae</taxon>
        <taxon>Emiliania</taxon>
    </lineage>
</organism>
<feature type="region of interest" description="Disordered" evidence="3">
    <location>
        <begin position="1"/>
        <end position="22"/>
    </location>
</feature>
<dbReference type="Gene3D" id="3.10.110.10">
    <property type="entry name" value="Ubiquitin Conjugating Enzyme"/>
    <property type="match status" value="1"/>
</dbReference>
<evidence type="ECO:0000256" key="1">
    <source>
        <dbReference type="ARBA" id="ARBA00022679"/>
    </source>
</evidence>
<sequence length="101" mass="11134">MVPTPRASENTPAGEQRSREYNEDLRLQTMRYAMRDMIKCPPAGFEAAAAAHFRRVNESVNSLLSPFIHQAAVAAHFRRASASARPPMEKACRGAPALPAR</sequence>
<reference evidence="5" key="1">
    <citation type="journal article" date="2013" name="Nature">
        <title>Pan genome of the phytoplankton Emiliania underpins its global distribution.</title>
        <authorList>
            <person name="Read B.A."/>
            <person name="Kegel J."/>
            <person name="Klute M.J."/>
            <person name="Kuo A."/>
            <person name="Lefebvre S.C."/>
            <person name="Maumus F."/>
            <person name="Mayer C."/>
            <person name="Miller J."/>
            <person name="Monier A."/>
            <person name="Salamov A."/>
            <person name="Young J."/>
            <person name="Aguilar M."/>
            <person name="Claverie J.M."/>
            <person name="Frickenhaus S."/>
            <person name="Gonzalez K."/>
            <person name="Herman E.K."/>
            <person name="Lin Y.C."/>
            <person name="Napier J."/>
            <person name="Ogata H."/>
            <person name="Sarno A.F."/>
            <person name="Shmutz J."/>
            <person name="Schroeder D."/>
            <person name="de Vargas C."/>
            <person name="Verret F."/>
            <person name="von Dassow P."/>
            <person name="Valentin K."/>
            <person name="Van de Peer Y."/>
            <person name="Wheeler G."/>
            <person name="Dacks J.B."/>
            <person name="Delwiche C.F."/>
            <person name="Dyhrman S.T."/>
            <person name="Glockner G."/>
            <person name="John U."/>
            <person name="Richards T."/>
            <person name="Worden A.Z."/>
            <person name="Zhang X."/>
            <person name="Grigoriev I.V."/>
            <person name="Allen A.E."/>
            <person name="Bidle K."/>
            <person name="Borodovsky M."/>
            <person name="Bowler C."/>
            <person name="Brownlee C."/>
            <person name="Cock J.M."/>
            <person name="Elias M."/>
            <person name="Gladyshev V.N."/>
            <person name="Groth M."/>
            <person name="Guda C."/>
            <person name="Hadaegh A."/>
            <person name="Iglesias-Rodriguez M.D."/>
            <person name="Jenkins J."/>
            <person name="Jones B.M."/>
            <person name="Lawson T."/>
            <person name="Leese F."/>
            <person name="Lindquist E."/>
            <person name="Lobanov A."/>
            <person name="Lomsadze A."/>
            <person name="Malik S.B."/>
            <person name="Marsh M.E."/>
            <person name="Mackinder L."/>
            <person name="Mock T."/>
            <person name="Mueller-Roeber B."/>
            <person name="Pagarete A."/>
            <person name="Parker M."/>
            <person name="Probert I."/>
            <person name="Quesneville H."/>
            <person name="Raines C."/>
            <person name="Rensing S.A."/>
            <person name="Riano-Pachon D.M."/>
            <person name="Richier S."/>
            <person name="Rokitta S."/>
            <person name="Shiraiwa Y."/>
            <person name="Soanes D.M."/>
            <person name="van der Giezen M."/>
            <person name="Wahlund T.M."/>
            <person name="Williams B."/>
            <person name="Wilson W."/>
            <person name="Wolfe G."/>
            <person name="Wurch L.L."/>
        </authorList>
    </citation>
    <scope>NUCLEOTIDE SEQUENCE</scope>
</reference>
<keyword evidence="2" id="KW-0833">Ubl conjugation pathway</keyword>
<evidence type="ECO:0000256" key="3">
    <source>
        <dbReference type="SAM" id="MobiDB-lite"/>
    </source>
</evidence>
<proteinExistence type="predicted"/>
<dbReference type="PaxDb" id="2903-EOD15656"/>
<dbReference type="GeneID" id="17261808"/>
<dbReference type="KEGG" id="ehx:EMIHUDRAFT_211210"/>
<dbReference type="HOGENOM" id="CLU_2297003_0_0_1"/>
<evidence type="ECO:0000256" key="2">
    <source>
        <dbReference type="ARBA" id="ARBA00022786"/>
    </source>
</evidence>
<name>A0A0D3IWM1_EMIH1</name>
<protein>
    <submittedName>
        <fullName evidence="4">Uncharacterized protein</fullName>
    </submittedName>
</protein>